<sequence length="760" mass="79499">MGVALVSTAGIYATSTTPAYASFFPQQNNSACMAEQAGFGLNCTANDVRVSKVDNVTNTDGTTPVECVLGELFTFKADVTITTTANERYDYSVYLPEGSWSAQDFNTDNTCSVLIGRTDGPGVDLEEGLDACADISKAAGFSPTHLYTGETITMFCRDDDNSGQAEFNYCAAWHNKDGADCSELDPAAPGTPSKCRCDAFDIDVFIKPDPPTVEKNLVTTNTRTEPGGTYTFDLSLTNPNAESALFITSLEDLVDTSADGSYETTLNLWGPTGAAGSADGIYLTASNCSQPPNVGNGIGEIAPSATYSCQFTVQIVDSDLPDDQSPELYDDLIKLALEDKNGSPVIDSDSCAAVGGVDGEHCSNVKQVNVTNLPPTISVLKTASPTQVSEAGANVTYTIDVTNTSEAWDSPVLLTELMDDQFGNLDGQGTCSTGGTIALGGTYSCTFTQFISGTGAGSHTNTVTAKATDNELDEAMASESETVLINDIPSAITLVKTANPIEVLETGDDPSQVRAVDFTFEFSVDDAGVDSVTFATLTDDVFGNLTGACMVDMFDDGDDGNGTVGPQPIPQESLAGFILYPGESASCTITQDLTGNAGDIHVNVATIDGTDEDGQAVQAVDDATVTFLPGDPAADMKFAASMLVVIELQNAGIENVTLTALTLGIAGPSVFTEDTTADFRLYNTGGTFDSTGYPACNQGEELSYNGGPSDTYACAFTIEFIPGLENTDPINFLEDVIATVEDDEGDASSNDVSIQVVTVE</sequence>
<proteinExistence type="predicted"/>
<dbReference type="EMBL" id="JABBXD010000001">
    <property type="protein sequence ID" value="MBD3584308.1"/>
    <property type="molecule type" value="Genomic_DNA"/>
</dbReference>
<reference evidence="2 3" key="1">
    <citation type="submission" date="2020-04" db="EMBL/GenBank/DDBJ databases">
        <title>Salinimonas sp. HHU 13199.</title>
        <authorList>
            <person name="Cui X."/>
            <person name="Zhang D."/>
        </authorList>
    </citation>
    <scope>NUCLEOTIDE SEQUENCE [LARGE SCALE GENOMIC DNA]</scope>
    <source>
        <strain evidence="2 3">HHU 13199</strain>
    </source>
</reference>
<organism evidence="2 3">
    <name type="scientific">Salinimonas profundi</name>
    <dbReference type="NCBI Taxonomy" id="2729140"/>
    <lineage>
        <taxon>Bacteria</taxon>
        <taxon>Pseudomonadati</taxon>
        <taxon>Pseudomonadota</taxon>
        <taxon>Gammaproteobacteria</taxon>
        <taxon>Alteromonadales</taxon>
        <taxon>Alteromonadaceae</taxon>
        <taxon>Alteromonas/Salinimonas group</taxon>
        <taxon>Salinimonas</taxon>
    </lineage>
</organism>
<keyword evidence="3" id="KW-1185">Reference proteome</keyword>
<protein>
    <recommendedName>
        <fullName evidence="1">DUF7507 domain-containing protein</fullName>
    </recommendedName>
</protein>
<dbReference type="InterPro" id="IPR055354">
    <property type="entry name" value="DUF7507"/>
</dbReference>
<gene>
    <name evidence="2" type="ORF">HHX48_00995</name>
</gene>
<evidence type="ECO:0000313" key="2">
    <source>
        <dbReference type="EMBL" id="MBD3584308.1"/>
    </source>
</evidence>
<evidence type="ECO:0000259" key="1">
    <source>
        <dbReference type="Pfam" id="PF24346"/>
    </source>
</evidence>
<dbReference type="Pfam" id="PF24346">
    <property type="entry name" value="DUF7507"/>
    <property type="match status" value="1"/>
</dbReference>
<comment type="caution">
    <text evidence="2">The sequence shown here is derived from an EMBL/GenBank/DDBJ whole genome shotgun (WGS) entry which is preliminary data.</text>
</comment>
<name>A0ABR8LGG5_9ALTE</name>
<evidence type="ECO:0000313" key="3">
    <source>
        <dbReference type="Proteomes" id="UP000624419"/>
    </source>
</evidence>
<feature type="domain" description="DUF7507" evidence="1">
    <location>
        <begin position="375"/>
        <end position="471"/>
    </location>
</feature>
<dbReference type="Proteomes" id="UP000624419">
    <property type="component" value="Unassembled WGS sequence"/>
</dbReference>
<accession>A0ABR8LGG5</accession>